<dbReference type="VEuPathDB" id="FungiDB:SDRG_12055"/>
<keyword evidence="3" id="KW-0677">Repeat</keyword>
<reference evidence="4 5" key="1">
    <citation type="submission" date="2012-04" db="EMBL/GenBank/DDBJ databases">
        <title>The Genome Sequence of Saprolegnia declina VS20.</title>
        <authorList>
            <consortium name="The Broad Institute Genome Sequencing Platform"/>
            <person name="Russ C."/>
            <person name="Nusbaum C."/>
            <person name="Tyler B."/>
            <person name="van West P."/>
            <person name="Dieguez-Uribeondo J."/>
            <person name="de Bruijn I."/>
            <person name="Tripathy S."/>
            <person name="Jiang R."/>
            <person name="Young S.K."/>
            <person name="Zeng Q."/>
            <person name="Gargeya S."/>
            <person name="Fitzgerald M."/>
            <person name="Haas B."/>
            <person name="Abouelleil A."/>
            <person name="Alvarado L."/>
            <person name="Arachchi H.M."/>
            <person name="Berlin A."/>
            <person name="Chapman S.B."/>
            <person name="Goldberg J."/>
            <person name="Griggs A."/>
            <person name="Gujja S."/>
            <person name="Hansen M."/>
            <person name="Howarth C."/>
            <person name="Imamovic A."/>
            <person name="Larimer J."/>
            <person name="McCowen C."/>
            <person name="Montmayeur A."/>
            <person name="Murphy C."/>
            <person name="Neiman D."/>
            <person name="Pearson M."/>
            <person name="Priest M."/>
            <person name="Roberts A."/>
            <person name="Saif S."/>
            <person name="Shea T."/>
            <person name="Sisk P."/>
            <person name="Sykes S."/>
            <person name="Wortman J."/>
            <person name="Nusbaum C."/>
            <person name="Birren B."/>
        </authorList>
    </citation>
    <scope>NUCLEOTIDE SEQUENCE [LARGE SCALE GENOMIC DNA]</scope>
    <source>
        <strain evidence="4 5">VS20</strain>
    </source>
</reference>
<dbReference type="RefSeq" id="XP_008616335.1">
    <property type="nucleotide sequence ID" value="XM_008618113.1"/>
</dbReference>
<gene>
    <name evidence="4" type="ORF">SDRG_12055</name>
</gene>
<evidence type="ECO:0000256" key="3">
    <source>
        <dbReference type="ARBA" id="ARBA00022737"/>
    </source>
</evidence>
<dbReference type="OrthoDB" id="75025at2759"/>
<dbReference type="EMBL" id="JH767177">
    <property type="protein sequence ID" value="EQC30203.1"/>
    <property type="molecule type" value="Genomic_DNA"/>
</dbReference>
<evidence type="ECO:0000256" key="2">
    <source>
        <dbReference type="ARBA" id="ARBA00022614"/>
    </source>
</evidence>
<dbReference type="GeneID" id="19952782"/>
<dbReference type="STRING" id="1156394.T0RD79"/>
<dbReference type="InterPro" id="IPR027038">
    <property type="entry name" value="RanGap"/>
</dbReference>
<dbReference type="GO" id="GO:0005829">
    <property type="term" value="C:cytosol"/>
    <property type="evidence" value="ECO:0007669"/>
    <property type="project" value="TreeGrafter"/>
</dbReference>
<dbReference type="OMA" id="QQWPDAI"/>
<dbReference type="PANTHER" id="PTHR24113:SF12">
    <property type="entry name" value="RAN GTPASE-ACTIVATING PROTEIN 1"/>
    <property type="match status" value="1"/>
</dbReference>
<sequence>MDPTAAPSDHIAIFLDRPADVRAYLEALPPRLLSPSLASLLALFAAQRAGRLAATAGDVRLWPTLDLSNASPDDELARHITTCLGLFPMLRLQVVGFPYVIPRTTRLELANLSLPTAFTTALQQWPDAITSISLDLRDGAWSIDALAHGLASLPRLEAIDVLWPSTRSDEAFTALLEAMTTTPITSLALRFSFDSRLNWTSRMTSLVVQWLATRPVQSVALHSLKAIDEACLHTLLDAITHCKTLETLVLRSVALARPLFKRRITLPTSLTTLELWSIPYDDLDRAMASLAHLPLHTLRFSVLFPGRHKRDEDLAATRFVSETLPTLTALRTLELFSFPLPKESWRPLGLVVQRLEHIFLYENKLKDDGLSVLAAALPACRRLQTLHVISQKCTDRSAIAIANGAPPSLRSLDLSENRIGSDGAIALSRLVSQLDSVDLNDNEIGATGAVALARVLPQARHLRQVGLMYNPVKRRGVLALVSGLSHSRHFQGGAVVVIGAVATDRTNDVAACRQAIARLPNQSMLQFEQPDMMF</sequence>
<organism evidence="4 5">
    <name type="scientific">Saprolegnia diclina (strain VS20)</name>
    <dbReference type="NCBI Taxonomy" id="1156394"/>
    <lineage>
        <taxon>Eukaryota</taxon>
        <taxon>Sar</taxon>
        <taxon>Stramenopiles</taxon>
        <taxon>Oomycota</taxon>
        <taxon>Saprolegniomycetes</taxon>
        <taxon>Saprolegniales</taxon>
        <taxon>Saprolegniaceae</taxon>
        <taxon>Saprolegnia</taxon>
    </lineage>
</organism>
<dbReference type="GO" id="GO:0048471">
    <property type="term" value="C:perinuclear region of cytoplasm"/>
    <property type="evidence" value="ECO:0007669"/>
    <property type="project" value="TreeGrafter"/>
</dbReference>
<protein>
    <submittedName>
        <fullName evidence="4">Uncharacterized protein</fullName>
    </submittedName>
</protein>
<proteinExistence type="predicted"/>
<dbReference type="GO" id="GO:0005634">
    <property type="term" value="C:nucleus"/>
    <property type="evidence" value="ECO:0007669"/>
    <property type="project" value="TreeGrafter"/>
</dbReference>
<dbReference type="Proteomes" id="UP000030762">
    <property type="component" value="Unassembled WGS sequence"/>
</dbReference>
<keyword evidence="1" id="KW-0343">GTPase activation</keyword>
<dbReference type="Pfam" id="PF13516">
    <property type="entry name" value="LRR_6"/>
    <property type="match status" value="2"/>
</dbReference>
<dbReference type="eggNOG" id="KOG1909">
    <property type="taxonomic scope" value="Eukaryota"/>
</dbReference>
<dbReference type="GO" id="GO:0031267">
    <property type="term" value="F:small GTPase binding"/>
    <property type="evidence" value="ECO:0007669"/>
    <property type="project" value="TreeGrafter"/>
</dbReference>
<dbReference type="SMART" id="SM00368">
    <property type="entry name" value="LRR_RI"/>
    <property type="match status" value="4"/>
</dbReference>
<dbReference type="GO" id="GO:0005096">
    <property type="term" value="F:GTPase activator activity"/>
    <property type="evidence" value="ECO:0007669"/>
    <property type="project" value="UniProtKB-KW"/>
</dbReference>
<dbReference type="InParanoid" id="T0RD79"/>
<accession>T0RD79</accession>
<evidence type="ECO:0000313" key="4">
    <source>
        <dbReference type="EMBL" id="EQC30203.1"/>
    </source>
</evidence>
<keyword evidence="5" id="KW-1185">Reference proteome</keyword>
<evidence type="ECO:0000256" key="1">
    <source>
        <dbReference type="ARBA" id="ARBA00022468"/>
    </source>
</evidence>
<dbReference type="AlphaFoldDB" id="T0RD79"/>
<dbReference type="GO" id="GO:0006913">
    <property type="term" value="P:nucleocytoplasmic transport"/>
    <property type="evidence" value="ECO:0007669"/>
    <property type="project" value="TreeGrafter"/>
</dbReference>
<dbReference type="InterPro" id="IPR001611">
    <property type="entry name" value="Leu-rich_rpt"/>
</dbReference>
<dbReference type="SUPFAM" id="SSF52047">
    <property type="entry name" value="RNI-like"/>
    <property type="match status" value="1"/>
</dbReference>
<evidence type="ECO:0000313" key="5">
    <source>
        <dbReference type="Proteomes" id="UP000030762"/>
    </source>
</evidence>
<dbReference type="InterPro" id="IPR032675">
    <property type="entry name" value="LRR_dom_sf"/>
</dbReference>
<keyword evidence="2" id="KW-0433">Leucine-rich repeat</keyword>
<name>T0RD79_SAPDV</name>
<dbReference type="PANTHER" id="PTHR24113">
    <property type="entry name" value="RAN GTPASE-ACTIVATING PROTEIN 1"/>
    <property type="match status" value="1"/>
</dbReference>
<dbReference type="Gene3D" id="3.80.10.10">
    <property type="entry name" value="Ribonuclease Inhibitor"/>
    <property type="match status" value="2"/>
</dbReference>